<evidence type="ECO:0000259" key="4">
    <source>
        <dbReference type="Pfam" id="PF01266"/>
    </source>
</evidence>
<dbReference type="InterPro" id="IPR006076">
    <property type="entry name" value="FAD-dep_OxRdtase"/>
</dbReference>
<dbReference type="GO" id="GO:0009229">
    <property type="term" value="P:thiamine diphosphate biosynthetic process"/>
    <property type="evidence" value="ECO:0007669"/>
    <property type="project" value="UniProtKB-UniPathway"/>
</dbReference>
<dbReference type="Gene3D" id="3.50.50.60">
    <property type="entry name" value="FAD/NAD(P)-binding domain"/>
    <property type="match status" value="1"/>
</dbReference>
<dbReference type="UniPathway" id="UPA00060"/>
<dbReference type="InterPro" id="IPR036188">
    <property type="entry name" value="FAD/NAD-bd_sf"/>
</dbReference>
<sequence length="365" mass="39571">MADCIIIGAGLIGMLTAHELVNAGLQVTVLDRQRPGRESSWAGGGILSPLYPWNYPNAVNELASWGQQRYADYCQQLMDASGIDPQWTQTGLLIADIESPDLLNSWQNRFNAKLERVSSNQIQAIEPGLGIDVADAVWLPQVAQVRNPRLVQALRTSLERAGVEFRSDCPAQAWVTNGDWVSAVKTPEGELSAGAYIVAGGAWSGELLSTTGLQLPIEPIRGQMLLFKGPPGLVRTITLYQSRYVIPRRDGHVLVGSTLEQVGFDKQTTAEARADLEASAYQLIPALARHTIEQHWSGLRPGSPAGIPAIGPHPELGNLFINTGHFRNGVVLGPASARLLADHVLVRIPEFAAESYLPENIVKTD</sequence>
<dbReference type="Pfam" id="PF01266">
    <property type="entry name" value="DAO"/>
    <property type="match status" value="1"/>
</dbReference>
<dbReference type="GO" id="GO:0050660">
    <property type="term" value="F:flavin adenine dinucleotide binding"/>
    <property type="evidence" value="ECO:0007669"/>
    <property type="project" value="InterPro"/>
</dbReference>
<dbReference type="GO" id="GO:0009228">
    <property type="term" value="P:thiamine biosynthetic process"/>
    <property type="evidence" value="ECO:0007669"/>
    <property type="project" value="UniProtKB-KW"/>
</dbReference>
<dbReference type="PANTHER" id="PTHR13847:SF289">
    <property type="entry name" value="GLYCINE OXIDASE"/>
    <property type="match status" value="1"/>
</dbReference>
<accession>A0A3B0Z2Z2</accession>
<dbReference type="NCBIfam" id="TIGR02352">
    <property type="entry name" value="thiamin_ThiO"/>
    <property type="match status" value="1"/>
</dbReference>
<feature type="domain" description="FAD dependent oxidoreductase" evidence="4">
    <location>
        <begin position="3"/>
        <end position="342"/>
    </location>
</feature>
<reference evidence="5" key="1">
    <citation type="submission" date="2018-06" db="EMBL/GenBank/DDBJ databases">
        <authorList>
            <person name="Zhirakovskaya E."/>
        </authorList>
    </citation>
    <scope>NUCLEOTIDE SEQUENCE</scope>
</reference>
<dbReference type="SUPFAM" id="SSF51905">
    <property type="entry name" value="FAD/NAD(P)-binding domain"/>
    <property type="match status" value="1"/>
</dbReference>
<dbReference type="InterPro" id="IPR012727">
    <property type="entry name" value="Gly_oxidase_ThiO"/>
</dbReference>
<protein>
    <submittedName>
        <fullName evidence="5">Glycine oxidase ThiO</fullName>
        <ecNumber evidence="5">1.4.3.19</ecNumber>
    </submittedName>
</protein>
<proteinExistence type="predicted"/>
<keyword evidence="3 5" id="KW-0560">Oxidoreductase</keyword>
<dbReference type="SUPFAM" id="SSF54373">
    <property type="entry name" value="FAD-linked reductases, C-terminal domain"/>
    <property type="match status" value="1"/>
</dbReference>
<gene>
    <name evidence="5" type="ORF">MNBD_GAMMA13-1033</name>
</gene>
<evidence type="ECO:0000313" key="5">
    <source>
        <dbReference type="EMBL" id="VAW75076.1"/>
    </source>
</evidence>
<dbReference type="AlphaFoldDB" id="A0A3B0Z2Z2"/>
<name>A0A3B0Z2Z2_9ZZZZ</name>
<evidence type="ECO:0000256" key="3">
    <source>
        <dbReference type="ARBA" id="ARBA00023002"/>
    </source>
</evidence>
<evidence type="ECO:0000256" key="2">
    <source>
        <dbReference type="ARBA" id="ARBA00022977"/>
    </source>
</evidence>
<dbReference type="EC" id="1.4.3.19" evidence="5"/>
<dbReference type="EMBL" id="UOFK01000065">
    <property type="protein sequence ID" value="VAW75076.1"/>
    <property type="molecule type" value="Genomic_DNA"/>
</dbReference>
<keyword evidence="2" id="KW-0784">Thiamine biosynthesis</keyword>
<evidence type="ECO:0000256" key="1">
    <source>
        <dbReference type="ARBA" id="ARBA00004948"/>
    </source>
</evidence>
<comment type="pathway">
    <text evidence="1">Cofactor biosynthesis; thiamine diphosphate biosynthesis.</text>
</comment>
<dbReference type="GO" id="GO:0043799">
    <property type="term" value="F:glycine oxidase activity"/>
    <property type="evidence" value="ECO:0007669"/>
    <property type="project" value="UniProtKB-EC"/>
</dbReference>
<dbReference type="Gene3D" id="3.30.9.10">
    <property type="entry name" value="D-Amino Acid Oxidase, subunit A, domain 2"/>
    <property type="match status" value="1"/>
</dbReference>
<dbReference type="PANTHER" id="PTHR13847">
    <property type="entry name" value="SARCOSINE DEHYDROGENASE-RELATED"/>
    <property type="match status" value="1"/>
</dbReference>
<organism evidence="5">
    <name type="scientific">hydrothermal vent metagenome</name>
    <dbReference type="NCBI Taxonomy" id="652676"/>
    <lineage>
        <taxon>unclassified sequences</taxon>
        <taxon>metagenomes</taxon>
        <taxon>ecological metagenomes</taxon>
    </lineage>
</organism>
<dbReference type="GO" id="GO:0005737">
    <property type="term" value="C:cytoplasm"/>
    <property type="evidence" value="ECO:0007669"/>
    <property type="project" value="TreeGrafter"/>
</dbReference>